<reference evidence="2 3" key="1">
    <citation type="submission" date="2024-06" db="EMBL/GenBank/DDBJ databases">
        <title>Sorghum-associated microbial communities from plants grown in Nebraska, USA.</title>
        <authorList>
            <person name="Schachtman D."/>
        </authorList>
    </citation>
    <scope>NUCLEOTIDE SEQUENCE [LARGE SCALE GENOMIC DNA]</scope>
    <source>
        <strain evidence="2 3">3207</strain>
    </source>
</reference>
<dbReference type="InterPro" id="IPR021791">
    <property type="entry name" value="Phage_TAC_11"/>
</dbReference>
<organism evidence="2 3">
    <name type="scientific">Kaistia defluvii</name>
    <dbReference type="NCBI Taxonomy" id="410841"/>
    <lineage>
        <taxon>Bacteria</taxon>
        <taxon>Pseudomonadati</taxon>
        <taxon>Pseudomonadota</taxon>
        <taxon>Alphaproteobacteria</taxon>
        <taxon>Hyphomicrobiales</taxon>
        <taxon>Kaistiaceae</taxon>
        <taxon>Kaistia</taxon>
    </lineage>
</organism>
<evidence type="ECO:0000256" key="1">
    <source>
        <dbReference type="SAM" id="MobiDB-lite"/>
    </source>
</evidence>
<dbReference type="Proteomes" id="UP001549321">
    <property type="component" value="Unassembled WGS sequence"/>
</dbReference>
<evidence type="ECO:0000313" key="3">
    <source>
        <dbReference type="Proteomes" id="UP001549321"/>
    </source>
</evidence>
<protein>
    <recommendedName>
        <fullName evidence="4">Gene transfer agent family protein</fullName>
    </recommendedName>
</protein>
<dbReference type="EMBL" id="JBEPSM010000004">
    <property type="protein sequence ID" value="MET4636161.1"/>
    <property type="molecule type" value="Genomic_DNA"/>
</dbReference>
<dbReference type="RefSeq" id="WP_354553703.1">
    <property type="nucleotide sequence ID" value="NZ_JBEPSM010000004.1"/>
</dbReference>
<evidence type="ECO:0008006" key="4">
    <source>
        <dbReference type="Google" id="ProtNLM"/>
    </source>
</evidence>
<evidence type="ECO:0000313" key="2">
    <source>
        <dbReference type="EMBL" id="MET4636161.1"/>
    </source>
</evidence>
<accession>A0ABV2R669</accession>
<name>A0ABV2R669_9HYPH</name>
<sequence length="136" mass="14697">MSRDGSVSFAWGDGEHRFRLAIGEWRELQEKTGVGPAELLQRVSTGRWRVDDIRETLRVGLIGGGMKPLEALGLVTRYVDVFPLMDNVPAAQAVLITALVGPPEEPVGKREPAEATTEATEMDASPSPNSMAPEPS</sequence>
<feature type="region of interest" description="Disordered" evidence="1">
    <location>
        <begin position="102"/>
        <end position="136"/>
    </location>
</feature>
<comment type="caution">
    <text evidence="2">The sequence shown here is derived from an EMBL/GenBank/DDBJ whole genome shotgun (WGS) entry which is preliminary data.</text>
</comment>
<proteinExistence type="predicted"/>
<gene>
    <name evidence="2" type="ORF">ABIE08_004119</name>
</gene>
<keyword evidence="3" id="KW-1185">Reference proteome</keyword>
<dbReference type="Pfam" id="PF11836">
    <property type="entry name" value="Phage_TAC_11"/>
    <property type="match status" value="1"/>
</dbReference>